<dbReference type="InterPro" id="IPR036055">
    <property type="entry name" value="LDL_receptor-like_sf"/>
</dbReference>
<dbReference type="Pfam" id="PF00057">
    <property type="entry name" value="Ldl_recept_a"/>
    <property type="match status" value="1"/>
</dbReference>
<evidence type="ECO:0000256" key="1">
    <source>
        <dbReference type="ARBA" id="ARBA00023157"/>
    </source>
</evidence>
<organism evidence="4 5">
    <name type="scientific">Cylicostephanus goldi</name>
    <name type="common">Nematode worm</name>
    <dbReference type="NCBI Taxonomy" id="71465"/>
    <lineage>
        <taxon>Eukaryota</taxon>
        <taxon>Metazoa</taxon>
        <taxon>Ecdysozoa</taxon>
        <taxon>Nematoda</taxon>
        <taxon>Chromadorea</taxon>
        <taxon>Rhabditida</taxon>
        <taxon>Rhabditina</taxon>
        <taxon>Rhabditomorpha</taxon>
        <taxon>Strongyloidea</taxon>
        <taxon>Strongylidae</taxon>
        <taxon>Cylicostephanus</taxon>
    </lineage>
</organism>
<dbReference type="PANTHER" id="PTHR24652">
    <property type="entry name" value="LOW-DENSITY LIPOPROTEIN RECEPTOR CLASS A DOMAIN-CONTAINING PROTEIN 2"/>
    <property type="match status" value="1"/>
</dbReference>
<dbReference type="PROSITE" id="PS01180">
    <property type="entry name" value="CUB"/>
    <property type="match status" value="1"/>
</dbReference>
<dbReference type="AlphaFoldDB" id="A0A3P6QRI5"/>
<dbReference type="Gene3D" id="4.10.400.10">
    <property type="entry name" value="Low-density Lipoprotein Receptor"/>
    <property type="match status" value="1"/>
</dbReference>
<dbReference type="InterPro" id="IPR002172">
    <property type="entry name" value="LDrepeatLR_classA_rpt"/>
</dbReference>
<evidence type="ECO:0000256" key="2">
    <source>
        <dbReference type="PROSITE-ProRule" id="PRU00124"/>
    </source>
</evidence>
<dbReference type="CDD" id="cd00041">
    <property type="entry name" value="CUB"/>
    <property type="match status" value="1"/>
</dbReference>
<evidence type="ECO:0000313" key="4">
    <source>
        <dbReference type="EMBL" id="VDK45323.1"/>
    </source>
</evidence>
<accession>A0A3P6QRI5</accession>
<reference evidence="4 5" key="1">
    <citation type="submission" date="2018-11" db="EMBL/GenBank/DDBJ databases">
        <authorList>
            <consortium name="Pathogen Informatics"/>
        </authorList>
    </citation>
    <scope>NUCLEOTIDE SEQUENCE [LARGE SCALE GENOMIC DNA]</scope>
</reference>
<dbReference type="SUPFAM" id="SSF49854">
    <property type="entry name" value="Spermadhesin, CUB domain"/>
    <property type="match status" value="1"/>
</dbReference>
<dbReference type="CDD" id="cd00112">
    <property type="entry name" value="LDLa"/>
    <property type="match status" value="1"/>
</dbReference>
<protein>
    <recommendedName>
        <fullName evidence="3">CUB domain-containing protein</fullName>
    </recommendedName>
</protein>
<dbReference type="InterPro" id="IPR000859">
    <property type="entry name" value="CUB_dom"/>
</dbReference>
<dbReference type="PROSITE" id="PS50068">
    <property type="entry name" value="LDLRA_2"/>
    <property type="match status" value="1"/>
</dbReference>
<dbReference type="EMBL" id="UYRV01000716">
    <property type="protein sequence ID" value="VDK45323.1"/>
    <property type="molecule type" value="Genomic_DNA"/>
</dbReference>
<dbReference type="InterPro" id="IPR035914">
    <property type="entry name" value="Sperma_CUB_dom_sf"/>
</dbReference>
<dbReference type="SMART" id="SM00192">
    <property type="entry name" value="LDLa"/>
    <property type="match status" value="1"/>
</dbReference>
<dbReference type="InterPro" id="IPR042333">
    <property type="entry name" value="LRAD2/Mig-13-like"/>
</dbReference>
<name>A0A3P6QRI5_CYLGO</name>
<dbReference type="SUPFAM" id="SSF57424">
    <property type="entry name" value="LDL receptor-like module"/>
    <property type="match status" value="1"/>
</dbReference>
<evidence type="ECO:0000259" key="3">
    <source>
        <dbReference type="PROSITE" id="PS01180"/>
    </source>
</evidence>
<dbReference type="Proteomes" id="UP000271889">
    <property type="component" value="Unassembled WGS sequence"/>
</dbReference>
<keyword evidence="1 2" id="KW-1015">Disulfide bond</keyword>
<evidence type="ECO:0000313" key="5">
    <source>
        <dbReference type="Proteomes" id="UP000271889"/>
    </source>
</evidence>
<dbReference type="OrthoDB" id="6514358at2759"/>
<feature type="domain" description="CUB" evidence="3">
    <location>
        <begin position="1"/>
        <end position="106"/>
    </location>
</feature>
<comment type="caution">
    <text evidence="2">Lacks conserved residue(s) required for the propagation of feature annotation.</text>
</comment>
<gene>
    <name evidence="4" type="ORF">CGOC_LOCUS493</name>
</gene>
<dbReference type="Gene3D" id="2.60.120.290">
    <property type="entry name" value="Spermadhesin, CUB domain"/>
    <property type="match status" value="1"/>
</dbReference>
<sequence>MLVAPIGYRIRLRVLEFDVNGQSSNCEKDTLHVFDHETVIDPSSPHFQNSDSITPGPIIGQFCGKRTNASELSSSTLNALTLWWHTDPLLAQQHPAKGFRLQWNAFRVTANVPCSPSREFACGGNECIPIQLACDRFADCRDESDVIYTRQFAANCESETLQPLEIRKQQLAWLGASMTSIVESTTLVVVFRTAFRKPRRS</sequence>
<keyword evidence="5" id="KW-1185">Reference proteome</keyword>
<proteinExistence type="predicted"/>
<feature type="disulfide bond" evidence="2">
    <location>
        <begin position="122"/>
        <end position="140"/>
    </location>
</feature>